<dbReference type="Proteomes" id="UP000274822">
    <property type="component" value="Unassembled WGS sequence"/>
</dbReference>
<protein>
    <submittedName>
        <fullName evidence="5">Alpha/Beta hydrolase protein</fullName>
    </submittedName>
</protein>
<feature type="domain" description="Fungal lipase-type" evidence="4">
    <location>
        <begin position="144"/>
        <end position="239"/>
    </location>
</feature>
<keyword evidence="1 3" id="KW-0732">Signal</keyword>
<keyword evidence="2 5" id="KW-0378">Hydrolase</keyword>
<evidence type="ECO:0000313" key="5">
    <source>
        <dbReference type="EMBL" id="RUS34942.1"/>
    </source>
</evidence>
<dbReference type="GO" id="GO:0016787">
    <property type="term" value="F:hydrolase activity"/>
    <property type="evidence" value="ECO:0007669"/>
    <property type="project" value="UniProtKB-KW"/>
</dbReference>
<comment type="caution">
    <text evidence="5">The sequence shown here is derived from an EMBL/GenBank/DDBJ whole genome shotgun (WGS) entry which is preliminary data.</text>
</comment>
<feature type="chain" id="PRO_5019297306" evidence="3">
    <location>
        <begin position="23"/>
        <end position="373"/>
    </location>
</feature>
<gene>
    <name evidence="5" type="ORF">BC938DRAFT_477582</name>
</gene>
<dbReference type="SUPFAM" id="SSF53474">
    <property type="entry name" value="alpha/beta-Hydrolases"/>
    <property type="match status" value="1"/>
</dbReference>
<dbReference type="AlphaFoldDB" id="A0A433QYT6"/>
<keyword evidence="6" id="KW-1185">Reference proteome</keyword>
<sequence length="373" mass="40494">MTLKFLVLKAIAVLVAVQLVNAAPLERRATTGEHSTQTLPAGTPQQHGLATNWTVTGYPSTVAVSRLSSSNNGVAVTSAVVSTLQDFARLASTAYCSVGSAGGQLTCNSYCRNFPNTIVVKTFSISATATIGFIARNDGKKAIYVAYRGSTNINNFIHDSHFFHSKYPPVPGANVHTGFLESFQDARSIVYPTVVEQINNHPGYTLYMVGHSLGGALTVLQALDFYQNAGYTSKNMVFTTTFWLIPKIARRMLTDIMICPDDMKVNPASAILLSPPMSIASSFRSTALSTGTTSSPTCLRSLSGTNTTPASIGSRILRVLLRPHEYLYLLNRQRVLPDYPLNLENPSLDTTHNLDVVYLSRFEMTIDGEAPEK</sequence>
<proteinExistence type="predicted"/>
<evidence type="ECO:0000259" key="4">
    <source>
        <dbReference type="Pfam" id="PF01764"/>
    </source>
</evidence>
<evidence type="ECO:0000256" key="3">
    <source>
        <dbReference type="SAM" id="SignalP"/>
    </source>
</evidence>
<dbReference type="InterPro" id="IPR029058">
    <property type="entry name" value="AB_hydrolase_fold"/>
</dbReference>
<dbReference type="CDD" id="cd00519">
    <property type="entry name" value="Lipase_3"/>
    <property type="match status" value="1"/>
</dbReference>
<name>A0A433QYT6_9FUNG</name>
<dbReference type="PANTHER" id="PTHR46640:SF1">
    <property type="entry name" value="FUNGAL LIPASE-LIKE DOMAIN-CONTAINING PROTEIN-RELATED"/>
    <property type="match status" value="1"/>
</dbReference>
<evidence type="ECO:0000313" key="6">
    <source>
        <dbReference type="Proteomes" id="UP000274822"/>
    </source>
</evidence>
<dbReference type="Gene3D" id="3.40.50.1820">
    <property type="entry name" value="alpha/beta hydrolase"/>
    <property type="match status" value="1"/>
</dbReference>
<dbReference type="InterPro" id="IPR002921">
    <property type="entry name" value="Fungal_lipase-type"/>
</dbReference>
<dbReference type="InterPro" id="IPR051299">
    <property type="entry name" value="AB_hydrolase_lip/est"/>
</dbReference>
<feature type="signal peptide" evidence="3">
    <location>
        <begin position="1"/>
        <end position="22"/>
    </location>
</feature>
<organism evidence="5 6">
    <name type="scientific">Jimgerdemannia flammicorona</name>
    <dbReference type="NCBI Taxonomy" id="994334"/>
    <lineage>
        <taxon>Eukaryota</taxon>
        <taxon>Fungi</taxon>
        <taxon>Fungi incertae sedis</taxon>
        <taxon>Mucoromycota</taxon>
        <taxon>Mucoromycotina</taxon>
        <taxon>Endogonomycetes</taxon>
        <taxon>Endogonales</taxon>
        <taxon>Endogonaceae</taxon>
        <taxon>Jimgerdemannia</taxon>
    </lineage>
</organism>
<accession>A0A433QYT6</accession>
<evidence type="ECO:0000256" key="2">
    <source>
        <dbReference type="ARBA" id="ARBA00022801"/>
    </source>
</evidence>
<dbReference type="Pfam" id="PF01764">
    <property type="entry name" value="Lipase_3"/>
    <property type="match status" value="1"/>
</dbReference>
<dbReference type="GO" id="GO:0006629">
    <property type="term" value="P:lipid metabolic process"/>
    <property type="evidence" value="ECO:0007669"/>
    <property type="project" value="InterPro"/>
</dbReference>
<dbReference type="PANTHER" id="PTHR46640">
    <property type="entry name" value="TRIACYLGLYCEROL LIPASE, PUTATIVE (AFU_ORTHOLOGUE AFUA_6G06510)-RELATED"/>
    <property type="match status" value="1"/>
</dbReference>
<dbReference type="EMBL" id="RBNJ01000283">
    <property type="protein sequence ID" value="RUS34942.1"/>
    <property type="molecule type" value="Genomic_DNA"/>
</dbReference>
<evidence type="ECO:0000256" key="1">
    <source>
        <dbReference type="ARBA" id="ARBA00022729"/>
    </source>
</evidence>
<reference evidence="5 6" key="1">
    <citation type="journal article" date="2018" name="New Phytol.">
        <title>Phylogenomics of Endogonaceae and evolution of mycorrhizas within Mucoromycota.</title>
        <authorList>
            <person name="Chang Y."/>
            <person name="Desiro A."/>
            <person name="Na H."/>
            <person name="Sandor L."/>
            <person name="Lipzen A."/>
            <person name="Clum A."/>
            <person name="Barry K."/>
            <person name="Grigoriev I.V."/>
            <person name="Martin F.M."/>
            <person name="Stajich J.E."/>
            <person name="Smith M.E."/>
            <person name="Bonito G."/>
            <person name="Spatafora J.W."/>
        </authorList>
    </citation>
    <scope>NUCLEOTIDE SEQUENCE [LARGE SCALE GENOMIC DNA]</scope>
    <source>
        <strain evidence="5 6">AD002</strain>
    </source>
</reference>